<dbReference type="CDD" id="cd00077">
    <property type="entry name" value="HDc"/>
    <property type="match status" value="1"/>
</dbReference>
<dbReference type="Proteomes" id="UP001152872">
    <property type="component" value="Unassembled WGS sequence"/>
</dbReference>
<dbReference type="SMART" id="SM00471">
    <property type="entry name" value="HDc"/>
    <property type="match status" value="1"/>
</dbReference>
<proteinExistence type="predicted"/>
<dbReference type="RefSeq" id="WP_009626239.1">
    <property type="nucleotide sequence ID" value="NZ_VBTY01000035.1"/>
</dbReference>
<dbReference type="InterPro" id="IPR050135">
    <property type="entry name" value="dGTPase-like"/>
</dbReference>
<dbReference type="GO" id="GO:0008832">
    <property type="term" value="F:dGTPase activity"/>
    <property type="evidence" value="ECO:0007669"/>
    <property type="project" value="TreeGrafter"/>
</dbReference>
<dbReference type="Pfam" id="PF19276">
    <property type="entry name" value="HD_assoc_2"/>
    <property type="match status" value="1"/>
</dbReference>
<accession>A0A9X4MAJ8</accession>
<gene>
    <name evidence="2" type="ORF">FEV09_06325</name>
</gene>
<dbReference type="AlphaFoldDB" id="A0A9X4MAJ8"/>
<evidence type="ECO:0000313" key="3">
    <source>
        <dbReference type="Proteomes" id="UP001152872"/>
    </source>
</evidence>
<organism evidence="2 3">
    <name type="scientific">Pseudanabaena catenata USMAC16</name>
    <dbReference type="NCBI Taxonomy" id="1855837"/>
    <lineage>
        <taxon>Bacteria</taxon>
        <taxon>Bacillati</taxon>
        <taxon>Cyanobacteriota</taxon>
        <taxon>Cyanophyceae</taxon>
        <taxon>Pseudanabaenales</taxon>
        <taxon>Pseudanabaenaceae</taxon>
        <taxon>Pseudanabaena</taxon>
    </lineage>
</organism>
<dbReference type="Gene3D" id="1.10.3210.10">
    <property type="entry name" value="Hypothetical protein af1432"/>
    <property type="match status" value="1"/>
</dbReference>
<comment type="caution">
    <text evidence="2">The sequence shown here is derived from an EMBL/GenBank/DDBJ whole genome shotgun (WGS) entry which is preliminary data.</text>
</comment>
<dbReference type="SUPFAM" id="SSF109604">
    <property type="entry name" value="HD-domain/PDEase-like"/>
    <property type="match status" value="1"/>
</dbReference>
<name>A0A9X4MAJ8_9CYAN</name>
<dbReference type="GO" id="GO:0006203">
    <property type="term" value="P:dGTP catabolic process"/>
    <property type="evidence" value="ECO:0007669"/>
    <property type="project" value="TreeGrafter"/>
</dbReference>
<sequence length="410" mass="47846">MILGKSRTYNDPIHGAITLDSNDRTEALLIQLIDTPEFQRLRRIRQLDIAYFTFHGAEGSRFTHSLGVMALTRRAFDAIATKYPYLTTHRTVVLVAALLHDLGHGPYSHASEEVFGSNHEIWTLRLLKFGKIAEVLNHFSTNLITELESIFTKQYPVPLIYQLISSQIDCDRLDYLERDSYFTGAKYGQLDLDRILLALRFDPISQNLVIGRKGIVAIEHYLTVRYFMYLQVYNHHKNIAARFLLEKIFRRAKFLIAAERHAQDELLFSDRTMMAWLTQDPQMLTCEQYFASDDTVFNYHLHRWRDSSDRILADLSRRFLDRALFRATDISHLDDIQQQERLDSWREKLNAQGMESKYYCGIRVARTKGYSIYKQGIHVQTEYGLQDIARLSPLVQAIVQPIQRAWLVHP</sequence>
<feature type="domain" description="HD" evidence="1">
    <location>
        <begin position="61"/>
        <end position="176"/>
    </location>
</feature>
<dbReference type="PANTHER" id="PTHR11373">
    <property type="entry name" value="DEOXYNUCLEOSIDE TRIPHOSPHATE TRIPHOSPHOHYDROLASE"/>
    <property type="match status" value="1"/>
</dbReference>
<evidence type="ECO:0000259" key="1">
    <source>
        <dbReference type="PROSITE" id="PS51831"/>
    </source>
</evidence>
<dbReference type="Pfam" id="PF01966">
    <property type="entry name" value="HD"/>
    <property type="match status" value="1"/>
</dbReference>
<dbReference type="EMBL" id="VBTY01000035">
    <property type="protein sequence ID" value="MDG3494171.1"/>
    <property type="molecule type" value="Genomic_DNA"/>
</dbReference>
<evidence type="ECO:0000313" key="2">
    <source>
        <dbReference type="EMBL" id="MDG3494171.1"/>
    </source>
</evidence>
<dbReference type="InterPro" id="IPR006674">
    <property type="entry name" value="HD_domain"/>
</dbReference>
<dbReference type="InterPro" id="IPR045509">
    <property type="entry name" value="HD_assoc_2"/>
</dbReference>
<keyword evidence="3" id="KW-1185">Reference proteome</keyword>
<dbReference type="PANTHER" id="PTHR11373:SF4">
    <property type="entry name" value="DEOXYNUCLEOSIDE TRIPHOSPHATE TRIPHOSPHOHYDROLASE SAMHD1"/>
    <property type="match status" value="1"/>
</dbReference>
<protein>
    <submittedName>
        <fullName evidence="2">HD domain-containing protein</fullName>
    </submittedName>
</protein>
<dbReference type="InterPro" id="IPR003607">
    <property type="entry name" value="HD/PDEase_dom"/>
</dbReference>
<reference evidence="2" key="1">
    <citation type="submission" date="2019-05" db="EMBL/GenBank/DDBJ databases">
        <title>Whole genome sequencing of Pseudanabaena catenata USMAC16.</title>
        <authorList>
            <person name="Khan Z."/>
            <person name="Omar W.M."/>
            <person name="Convey P."/>
            <person name="Merican F."/>
            <person name="Najimudin N."/>
        </authorList>
    </citation>
    <scope>NUCLEOTIDE SEQUENCE</scope>
    <source>
        <strain evidence="2">USMAC16</strain>
    </source>
</reference>
<dbReference type="PROSITE" id="PS51831">
    <property type="entry name" value="HD"/>
    <property type="match status" value="1"/>
</dbReference>